<evidence type="ECO:0000256" key="6">
    <source>
        <dbReference type="ARBA" id="ARBA00022729"/>
    </source>
</evidence>
<evidence type="ECO:0000256" key="2">
    <source>
        <dbReference type="ARBA" id="ARBA00022475"/>
    </source>
</evidence>
<dbReference type="AlphaFoldDB" id="A0A5J4ZS16"/>
<dbReference type="Proteomes" id="UP000325577">
    <property type="component" value="Linkage Group LG5"/>
</dbReference>
<evidence type="ECO:0000313" key="18">
    <source>
        <dbReference type="EMBL" id="KAA8521220.1"/>
    </source>
</evidence>
<feature type="domain" description="Protein kinase" evidence="17">
    <location>
        <begin position="108"/>
        <end position="268"/>
    </location>
</feature>
<keyword evidence="9" id="KW-0418">Kinase</keyword>
<evidence type="ECO:0000256" key="15">
    <source>
        <dbReference type="ARBA" id="ARBA00023180"/>
    </source>
</evidence>
<evidence type="ECO:0000256" key="4">
    <source>
        <dbReference type="ARBA" id="ARBA00022679"/>
    </source>
</evidence>
<dbReference type="InterPro" id="IPR011009">
    <property type="entry name" value="Kinase-like_dom_sf"/>
</dbReference>
<keyword evidence="12 16" id="KW-0472">Membrane</keyword>
<dbReference type="GO" id="GO:0005886">
    <property type="term" value="C:plasma membrane"/>
    <property type="evidence" value="ECO:0007669"/>
    <property type="project" value="UniProtKB-SubCell"/>
</dbReference>
<keyword evidence="10" id="KW-0067">ATP-binding</keyword>
<keyword evidence="8" id="KW-0547">Nucleotide-binding</keyword>
<feature type="transmembrane region" description="Helical" evidence="16">
    <location>
        <begin position="16"/>
        <end position="41"/>
    </location>
</feature>
<evidence type="ECO:0000256" key="1">
    <source>
        <dbReference type="ARBA" id="ARBA00004251"/>
    </source>
</evidence>
<dbReference type="PROSITE" id="PS50011">
    <property type="entry name" value="PROTEIN_KINASE_DOM"/>
    <property type="match status" value="1"/>
</dbReference>
<proteinExistence type="predicted"/>
<evidence type="ECO:0000256" key="9">
    <source>
        <dbReference type="ARBA" id="ARBA00022777"/>
    </source>
</evidence>
<evidence type="ECO:0000256" key="16">
    <source>
        <dbReference type="SAM" id="Phobius"/>
    </source>
</evidence>
<dbReference type="FunFam" id="3.30.200.20:FF:000330">
    <property type="entry name" value="G-type lectin S-receptor-like serine/threonine-protein kinase At4g03230"/>
    <property type="match status" value="1"/>
</dbReference>
<dbReference type="PANTHER" id="PTHR27002:SF932">
    <property type="entry name" value="RECEPTOR-LIKE SERINE_THREONINE-PROTEIN KINASE"/>
    <property type="match status" value="1"/>
</dbReference>
<sequence>MLQNFASAALDKAKKWIWIGTAAAMILVVILSCLLCLMCHLRKRQKRKQRLQAGEDETEKEKDQVEIMIHNIYRDTNDLELELELEENKDHDLKAFSFACMIAATRGFSSDSKLGEGGFGPVYKGELPGDQKVAVKRLSRSSGQGLVEFKNELTLIAKLQHRNLVQLLGYCIQGEEKMLIYEYMPNKSLDYFLFDPSKRSQLTWEIRFKIIEGIAQGLLYLHKYSRLRNMSPYSSINPFTDLGIFPSSMLSFAINIYIIPVSDIASMN</sequence>
<protein>
    <recommendedName>
        <fullName evidence="17">Protein kinase domain-containing protein</fullName>
    </recommendedName>
</protein>
<comment type="subcellular location">
    <subcellularLocation>
        <location evidence="1">Cell membrane</location>
        <topology evidence="1">Single-pass type I membrane protein</topology>
    </subcellularLocation>
</comment>
<reference evidence="18 19" key="1">
    <citation type="submission" date="2019-09" db="EMBL/GenBank/DDBJ databases">
        <title>A chromosome-level genome assembly of the Chinese tupelo Nyssa sinensis.</title>
        <authorList>
            <person name="Yang X."/>
            <person name="Kang M."/>
            <person name="Yang Y."/>
            <person name="Xiong H."/>
            <person name="Wang M."/>
            <person name="Zhang Z."/>
            <person name="Wang Z."/>
            <person name="Wu H."/>
            <person name="Ma T."/>
            <person name="Liu J."/>
            <person name="Xi Z."/>
        </authorList>
    </citation>
    <scope>NUCLEOTIDE SEQUENCE [LARGE SCALE GENOMIC DNA]</scope>
    <source>
        <strain evidence="18">J267</strain>
        <tissue evidence="18">Leaf</tissue>
    </source>
</reference>
<evidence type="ECO:0000256" key="3">
    <source>
        <dbReference type="ARBA" id="ARBA00022527"/>
    </source>
</evidence>
<evidence type="ECO:0000256" key="10">
    <source>
        <dbReference type="ARBA" id="ARBA00022840"/>
    </source>
</evidence>
<keyword evidence="14" id="KW-0675">Receptor</keyword>
<dbReference type="PANTHER" id="PTHR27002">
    <property type="entry name" value="RECEPTOR-LIKE SERINE/THREONINE-PROTEIN KINASE SD1-8"/>
    <property type="match status" value="1"/>
</dbReference>
<evidence type="ECO:0000256" key="14">
    <source>
        <dbReference type="ARBA" id="ARBA00023170"/>
    </source>
</evidence>
<dbReference type="SUPFAM" id="SSF56112">
    <property type="entry name" value="Protein kinase-like (PK-like)"/>
    <property type="match status" value="1"/>
</dbReference>
<organism evidence="18 19">
    <name type="scientific">Nyssa sinensis</name>
    <dbReference type="NCBI Taxonomy" id="561372"/>
    <lineage>
        <taxon>Eukaryota</taxon>
        <taxon>Viridiplantae</taxon>
        <taxon>Streptophyta</taxon>
        <taxon>Embryophyta</taxon>
        <taxon>Tracheophyta</taxon>
        <taxon>Spermatophyta</taxon>
        <taxon>Magnoliopsida</taxon>
        <taxon>eudicotyledons</taxon>
        <taxon>Gunneridae</taxon>
        <taxon>Pentapetalae</taxon>
        <taxon>asterids</taxon>
        <taxon>Cornales</taxon>
        <taxon>Nyssaceae</taxon>
        <taxon>Nyssa</taxon>
    </lineage>
</organism>
<name>A0A5J4ZS16_9ASTE</name>
<dbReference type="GO" id="GO:0004674">
    <property type="term" value="F:protein serine/threonine kinase activity"/>
    <property type="evidence" value="ECO:0007669"/>
    <property type="project" value="UniProtKB-KW"/>
</dbReference>
<keyword evidence="15" id="KW-0325">Glycoprotein</keyword>
<gene>
    <name evidence="18" type="ORF">F0562_011943</name>
</gene>
<evidence type="ECO:0000256" key="7">
    <source>
        <dbReference type="ARBA" id="ARBA00022734"/>
    </source>
</evidence>
<evidence type="ECO:0000256" key="11">
    <source>
        <dbReference type="ARBA" id="ARBA00022989"/>
    </source>
</evidence>
<keyword evidence="2" id="KW-1003">Cell membrane</keyword>
<keyword evidence="7" id="KW-0430">Lectin</keyword>
<evidence type="ECO:0000256" key="13">
    <source>
        <dbReference type="ARBA" id="ARBA00023157"/>
    </source>
</evidence>
<dbReference type="GO" id="GO:0005524">
    <property type="term" value="F:ATP binding"/>
    <property type="evidence" value="ECO:0007669"/>
    <property type="project" value="UniProtKB-KW"/>
</dbReference>
<keyword evidence="11 16" id="KW-1133">Transmembrane helix</keyword>
<dbReference type="OrthoDB" id="2015071at2759"/>
<evidence type="ECO:0000256" key="12">
    <source>
        <dbReference type="ARBA" id="ARBA00023136"/>
    </source>
</evidence>
<keyword evidence="19" id="KW-1185">Reference proteome</keyword>
<dbReference type="InterPro" id="IPR000719">
    <property type="entry name" value="Prot_kinase_dom"/>
</dbReference>
<keyword evidence="3" id="KW-0723">Serine/threonine-protein kinase</keyword>
<keyword evidence="6" id="KW-0732">Signal</keyword>
<keyword evidence="4" id="KW-0808">Transferase</keyword>
<dbReference type="EMBL" id="CM018048">
    <property type="protein sequence ID" value="KAA8521220.1"/>
    <property type="molecule type" value="Genomic_DNA"/>
</dbReference>
<evidence type="ECO:0000256" key="5">
    <source>
        <dbReference type="ARBA" id="ARBA00022692"/>
    </source>
</evidence>
<keyword evidence="5 16" id="KW-0812">Transmembrane</keyword>
<evidence type="ECO:0000259" key="17">
    <source>
        <dbReference type="PROSITE" id="PS50011"/>
    </source>
</evidence>
<evidence type="ECO:0000313" key="19">
    <source>
        <dbReference type="Proteomes" id="UP000325577"/>
    </source>
</evidence>
<dbReference type="Pfam" id="PF07714">
    <property type="entry name" value="PK_Tyr_Ser-Thr"/>
    <property type="match status" value="1"/>
</dbReference>
<dbReference type="GO" id="GO:0030246">
    <property type="term" value="F:carbohydrate binding"/>
    <property type="evidence" value="ECO:0007669"/>
    <property type="project" value="UniProtKB-KW"/>
</dbReference>
<dbReference type="Gene3D" id="1.10.510.10">
    <property type="entry name" value="Transferase(Phosphotransferase) domain 1"/>
    <property type="match status" value="1"/>
</dbReference>
<evidence type="ECO:0000256" key="8">
    <source>
        <dbReference type="ARBA" id="ARBA00022741"/>
    </source>
</evidence>
<dbReference type="InterPro" id="IPR001245">
    <property type="entry name" value="Ser-Thr/Tyr_kinase_cat_dom"/>
</dbReference>
<keyword evidence="13" id="KW-1015">Disulfide bond</keyword>
<accession>A0A5J4ZS16</accession>